<protein>
    <recommendedName>
        <fullName evidence="8">Rhodopsin domain-containing protein</fullName>
    </recommendedName>
</protein>
<feature type="transmembrane region" description="Helical" evidence="7">
    <location>
        <begin position="97"/>
        <end position="119"/>
    </location>
</feature>
<dbReference type="OrthoDB" id="5022096at2759"/>
<dbReference type="RefSeq" id="XP_056065397.1">
    <property type="nucleotide sequence ID" value="XM_056220094.1"/>
</dbReference>
<dbReference type="Proteomes" id="UP001140513">
    <property type="component" value="Unassembled WGS sequence"/>
</dbReference>
<evidence type="ECO:0000256" key="7">
    <source>
        <dbReference type="SAM" id="Phobius"/>
    </source>
</evidence>
<dbReference type="InterPro" id="IPR049326">
    <property type="entry name" value="Rhodopsin_dom_fungi"/>
</dbReference>
<dbReference type="InterPro" id="IPR052337">
    <property type="entry name" value="SAT4-like"/>
</dbReference>
<keyword evidence="10" id="KW-1185">Reference proteome</keyword>
<sequence>MSLSLTITALFIKTVTLGLGRHFDVSGLAFPLANMGPFFKYTYVYAILVIFAYSFIKLSIGFFLLRLADRTRWRTFLICTLANSNAKCYSVNIFKNVGVFNSSVNIATDLLFALLPIPIVWKLQVNIQTKLGLSFCMALGLFATATAIYKTPMQYHFFEEPDFTGKGSWYYIWQQVEMNVGITAANLPTLKPLFARFFTSLRTIAGSYGSHAGHSALGTPYKSTGYFKQEDQGNSFALSSLSKKGTADEWGKRGDSDESILREHGGAFSIGRERERERDTQRDMARRLSVRNGGIMRTTDVVITR</sequence>
<evidence type="ECO:0000259" key="8">
    <source>
        <dbReference type="Pfam" id="PF20684"/>
    </source>
</evidence>
<keyword evidence="3 7" id="KW-1133">Transmembrane helix</keyword>
<dbReference type="EMBL" id="JAPEUX010000009">
    <property type="protein sequence ID" value="KAJ4345233.1"/>
    <property type="molecule type" value="Genomic_DNA"/>
</dbReference>
<dbReference type="Pfam" id="PF20684">
    <property type="entry name" value="Fung_rhodopsin"/>
    <property type="match status" value="1"/>
</dbReference>
<dbReference type="GeneID" id="80914892"/>
<dbReference type="PANTHER" id="PTHR33048">
    <property type="entry name" value="PTH11-LIKE INTEGRAL MEMBRANE PROTEIN (AFU_ORTHOLOGUE AFUA_5G11245)"/>
    <property type="match status" value="1"/>
</dbReference>
<comment type="subcellular location">
    <subcellularLocation>
        <location evidence="1">Membrane</location>
        <topology evidence="1">Multi-pass membrane protein</topology>
    </subcellularLocation>
</comment>
<name>A0A9W8XAE5_9PLEO</name>
<evidence type="ECO:0000313" key="9">
    <source>
        <dbReference type="EMBL" id="KAJ4345233.1"/>
    </source>
</evidence>
<accession>A0A9W8XAE5</accession>
<feature type="region of interest" description="Disordered" evidence="6">
    <location>
        <begin position="246"/>
        <end position="283"/>
    </location>
</feature>
<evidence type="ECO:0000256" key="2">
    <source>
        <dbReference type="ARBA" id="ARBA00022692"/>
    </source>
</evidence>
<dbReference type="GO" id="GO:0016020">
    <property type="term" value="C:membrane"/>
    <property type="evidence" value="ECO:0007669"/>
    <property type="project" value="UniProtKB-SubCell"/>
</dbReference>
<keyword evidence="2 7" id="KW-0812">Transmembrane</keyword>
<evidence type="ECO:0000313" key="10">
    <source>
        <dbReference type="Proteomes" id="UP001140513"/>
    </source>
</evidence>
<comment type="similarity">
    <text evidence="5">Belongs to the SAT4 family.</text>
</comment>
<dbReference type="AlphaFoldDB" id="A0A9W8XAE5"/>
<proteinExistence type="inferred from homology"/>
<dbReference type="PANTHER" id="PTHR33048:SF96">
    <property type="entry name" value="INTEGRAL MEMBRANE PROTEIN"/>
    <property type="match status" value="1"/>
</dbReference>
<organism evidence="9 10">
    <name type="scientific">Didymosphaeria variabile</name>
    <dbReference type="NCBI Taxonomy" id="1932322"/>
    <lineage>
        <taxon>Eukaryota</taxon>
        <taxon>Fungi</taxon>
        <taxon>Dikarya</taxon>
        <taxon>Ascomycota</taxon>
        <taxon>Pezizomycotina</taxon>
        <taxon>Dothideomycetes</taxon>
        <taxon>Pleosporomycetidae</taxon>
        <taxon>Pleosporales</taxon>
        <taxon>Massarineae</taxon>
        <taxon>Didymosphaeriaceae</taxon>
        <taxon>Didymosphaeria</taxon>
    </lineage>
</organism>
<gene>
    <name evidence="9" type="ORF">N0V89_011362</name>
</gene>
<evidence type="ECO:0000256" key="6">
    <source>
        <dbReference type="SAM" id="MobiDB-lite"/>
    </source>
</evidence>
<feature type="domain" description="Rhodopsin" evidence="8">
    <location>
        <begin position="87"/>
        <end position="196"/>
    </location>
</feature>
<reference evidence="9" key="1">
    <citation type="submission" date="2022-10" db="EMBL/GenBank/DDBJ databases">
        <title>Tapping the CABI collections for fungal endophytes: first genome assemblies for Collariella, Neodidymelliopsis, Ascochyta clinopodiicola, Didymella pomorum, Didymosphaeria variabile, Neocosmospora piperis and Neocucurbitaria cava.</title>
        <authorList>
            <person name="Hill R."/>
        </authorList>
    </citation>
    <scope>NUCLEOTIDE SEQUENCE</scope>
    <source>
        <strain evidence="9">IMI 356815</strain>
    </source>
</reference>
<comment type="caution">
    <text evidence="9">The sequence shown here is derived from an EMBL/GenBank/DDBJ whole genome shotgun (WGS) entry which is preliminary data.</text>
</comment>
<feature type="transmembrane region" description="Helical" evidence="7">
    <location>
        <begin position="131"/>
        <end position="149"/>
    </location>
</feature>
<evidence type="ECO:0000256" key="1">
    <source>
        <dbReference type="ARBA" id="ARBA00004141"/>
    </source>
</evidence>
<evidence type="ECO:0000256" key="5">
    <source>
        <dbReference type="ARBA" id="ARBA00038359"/>
    </source>
</evidence>
<evidence type="ECO:0000256" key="4">
    <source>
        <dbReference type="ARBA" id="ARBA00023136"/>
    </source>
</evidence>
<keyword evidence="4 7" id="KW-0472">Membrane</keyword>
<evidence type="ECO:0000256" key="3">
    <source>
        <dbReference type="ARBA" id="ARBA00022989"/>
    </source>
</evidence>
<feature type="transmembrane region" description="Helical" evidence="7">
    <location>
        <begin position="44"/>
        <end position="65"/>
    </location>
</feature>